<comment type="caution">
    <text evidence="11">The sequence shown here is derived from an EMBL/GenBank/DDBJ whole genome shotgun (WGS) entry which is preliminary data.</text>
</comment>
<name>A0A9P7SUZ8_9HYPO</name>
<sequence length="591" mass="61819">MPHLHRHFHDIARGIIGTMEENLNESRGDKHDVDENNKRDDPVGGVAATVIRTVYKTLQPTFEGPVAGYSTLNKVPAPEATPAAQPTNKVAASQPSHGFDAIQSPAIPTAIRQPLSPTSELDKVLEQATGNPILSPSIDIGVPDFTSTSALGTIASIPSSSESTTPQDSGNTNSAGAKAGIAFGVIGGVFIVGLVAFLLFARRRRQAVGANAGADNEKNPSKGSSFDTTTVQRNPNAPRISLRPVTQFLPNWSLDKRTSKAAGAVLAPASAPIKSNGQNNGMRDGPASSQNTHHRDPFGSQAERVLDPTIPEHSTIASSNSITINEPAMATGAAAGDLTRKTSMRNGGPKPLDLTVAPALSTIPPSPAGTEFSETSVNPGSAVIQTKGAAAIAAAGGPLNSNVHRVQLDFKPALDDEMEMKAGELVRLLHEYDDGWALCIRLDRSQQGVVPRTCLSARPVKPRSPEGPRPVPLPINHPKGQSPRGHLQRPMTPQDRPMTAQNGHQGQLRMGPRGSGVGPRPMSGQSSGPQYNGFAPEPLASPSQSQTRAYPQLSRLPGAPPTTQAASPPRGPLSSPPSGVTNRIPAPGQAF</sequence>
<dbReference type="InterPro" id="IPR036028">
    <property type="entry name" value="SH3-like_dom_sf"/>
</dbReference>
<feature type="compositionally biased region" description="Polar residues" evidence="7">
    <location>
        <begin position="221"/>
        <end position="235"/>
    </location>
</feature>
<reference evidence="11 12" key="1">
    <citation type="journal article" date="2020" name="bioRxiv">
        <title>Whole genome comparisons of ergot fungi reveals the divergence and evolution of species within the genus Claviceps are the result of varying mechanisms driving genome evolution and host range expansion.</title>
        <authorList>
            <person name="Wyka S.A."/>
            <person name="Mondo S.J."/>
            <person name="Liu M."/>
            <person name="Dettman J."/>
            <person name="Nalam V."/>
            <person name="Broders K.D."/>
        </authorList>
    </citation>
    <scope>NUCLEOTIDE SEQUENCE</scope>
    <source>
        <strain evidence="11">CCC 1102</strain>
        <strain evidence="10 12">LM583</strain>
    </source>
</reference>
<dbReference type="EMBL" id="SRPS01000004">
    <property type="protein sequence ID" value="KAG5978094.1"/>
    <property type="molecule type" value="Genomic_DNA"/>
</dbReference>
<dbReference type="PROSITE" id="PS50002">
    <property type="entry name" value="SH3"/>
    <property type="match status" value="1"/>
</dbReference>
<dbReference type="GO" id="GO:0016020">
    <property type="term" value="C:membrane"/>
    <property type="evidence" value="ECO:0007669"/>
    <property type="project" value="UniProtKB-SubCell"/>
</dbReference>
<dbReference type="Pfam" id="PF14604">
    <property type="entry name" value="SH3_9"/>
    <property type="match status" value="1"/>
</dbReference>
<feature type="compositionally biased region" description="Pro residues" evidence="7">
    <location>
        <begin position="465"/>
        <end position="475"/>
    </location>
</feature>
<evidence type="ECO:0000256" key="3">
    <source>
        <dbReference type="ARBA" id="ARBA00022692"/>
    </source>
</evidence>
<dbReference type="OrthoDB" id="5340910at2759"/>
<dbReference type="GO" id="GO:0071944">
    <property type="term" value="C:cell periphery"/>
    <property type="evidence" value="ECO:0007669"/>
    <property type="project" value="UniProtKB-ARBA"/>
</dbReference>
<keyword evidence="2 6" id="KW-0728">SH3 domain</keyword>
<evidence type="ECO:0000256" key="1">
    <source>
        <dbReference type="ARBA" id="ARBA00004167"/>
    </source>
</evidence>
<dbReference type="CDD" id="cd12087">
    <property type="entry name" value="TM_EGFR-like"/>
    <property type="match status" value="1"/>
</dbReference>
<keyword evidence="3 8" id="KW-0812">Transmembrane</keyword>
<dbReference type="InterPro" id="IPR051694">
    <property type="entry name" value="Immunoregulatory_rcpt-like"/>
</dbReference>
<dbReference type="Gene3D" id="2.30.30.40">
    <property type="entry name" value="SH3 Domains"/>
    <property type="match status" value="1"/>
</dbReference>
<evidence type="ECO:0000256" key="2">
    <source>
        <dbReference type="ARBA" id="ARBA00022443"/>
    </source>
</evidence>
<dbReference type="AlphaFoldDB" id="A0A9P7SUZ8"/>
<protein>
    <recommendedName>
        <fullName evidence="9">SH3 domain-containing protein</fullName>
    </recommendedName>
</protein>
<keyword evidence="5 8" id="KW-0472">Membrane</keyword>
<dbReference type="CDD" id="cd11854">
    <property type="entry name" value="SH3_Fus1p"/>
    <property type="match status" value="1"/>
</dbReference>
<feature type="region of interest" description="Disordered" evidence="7">
    <location>
        <begin position="265"/>
        <end position="299"/>
    </location>
</feature>
<feature type="region of interest" description="Disordered" evidence="7">
    <location>
        <begin position="209"/>
        <end position="242"/>
    </location>
</feature>
<dbReference type="Proteomes" id="UP000742024">
    <property type="component" value="Unassembled WGS sequence"/>
</dbReference>
<comment type="subcellular location">
    <subcellularLocation>
        <location evidence="1">Membrane</location>
        <topology evidence="1">Single-pass membrane protein</topology>
    </subcellularLocation>
</comment>
<accession>A0A9P7SUZ8</accession>
<evidence type="ECO:0000313" key="11">
    <source>
        <dbReference type="EMBL" id="KAG5978094.1"/>
    </source>
</evidence>
<evidence type="ECO:0000313" key="10">
    <source>
        <dbReference type="EMBL" id="KAG5965556.1"/>
    </source>
</evidence>
<evidence type="ECO:0000256" key="8">
    <source>
        <dbReference type="SAM" id="Phobius"/>
    </source>
</evidence>
<feature type="compositionally biased region" description="Polar residues" evidence="7">
    <location>
        <begin position="273"/>
        <end position="291"/>
    </location>
</feature>
<feature type="transmembrane region" description="Helical" evidence="8">
    <location>
        <begin position="181"/>
        <end position="201"/>
    </location>
</feature>
<dbReference type="InterPro" id="IPR001452">
    <property type="entry name" value="SH3_domain"/>
</dbReference>
<dbReference type="SMART" id="SM00326">
    <property type="entry name" value="SH3"/>
    <property type="match status" value="1"/>
</dbReference>
<evidence type="ECO:0000256" key="5">
    <source>
        <dbReference type="ARBA" id="ARBA00023136"/>
    </source>
</evidence>
<organism evidence="11 13">
    <name type="scientific">Claviceps arundinis</name>
    <dbReference type="NCBI Taxonomy" id="1623583"/>
    <lineage>
        <taxon>Eukaryota</taxon>
        <taxon>Fungi</taxon>
        <taxon>Dikarya</taxon>
        <taxon>Ascomycota</taxon>
        <taxon>Pezizomycotina</taxon>
        <taxon>Sordariomycetes</taxon>
        <taxon>Hypocreomycetidae</taxon>
        <taxon>Hypocreales</taxon>
        <taxon>Clavicipitaceae</taxon>
        <taxon>Claviceps</taxon>
    </lineage>
</organism>
<evidence type="ECO:0000313" key="13">
    <source>
        <dbReference type="Proteomes" id="UP000784919"/>
    </source>
</evidence>
<dbReference type="Proteomes" id="UP000784919">
    <property type="component" value="Unassembled WGS sequence"/>
</dbReference>
<dbReference type="PANTHER" id="PTHR15549:SF6">
    <property type="entry name" value="MID2 DOMAIN-CONTAINING PROTEIN"/>
    <property type="match status" value="1"/>
</dbReference>
<evidence type="ECO:0000256" key="4">
    <source>
        <dbReference type="ARBA" id="ARBA00022989"/>
    </source>
</evidence>
<proteinExistence type="predicted"/>
<dbReference type="EMBL" id="SRPR01000029">
    <property type="protein sequence ID" value="KAG5965556.1"/>
    <property type="molecule type" value="Genomic_DNA"/>
</dbReference>
<keyword evidence="4 8" id="KW-1133">Transmembrane helix</keyword>
<keyword evidence="12" id="KW-1185">Reference proteome</keyword>
<dbReference type="SUPFAM" id="SSF50044">
    <property type="entry name" value="SH3-domain"/>
    <property type="match status" value="1"/>
</dbReference>
<evidence type="ECO:0000256" key="7">
    <source>
        <dbReference type="SAM" id="MobiDB-lite"/>
    </source>
</evidence>
<feature type="region of interest" description="Disordered" evidence="7">
    <location>
        <begin position="453"/>
        <end position="591"/>
    </location>
</feature>
<evidence type="ECO:0000256" key="6">
    <source>
        <dbReference type="PROSITE-ProRule" id="PRU00192"/>
    </source>
</evidence>
<dbReference type="PANTHER" id="PTHR15549">
    <property type="entry name" value="PAIRED IMMUNOGLOBULIN-LIKE TYPE 2 RECEPTOR"/>
    <property type="match status" value="1"/>
</dbReference>
<evidence type="ECO:0000313" key="12">
    <source>
        <dbReference type="Proteomes" id="UP000742024"/>
    </source>
</evidence>
<feature type="domain" description="SH3" evidence="9">
    <location>
        <begin position="399"/>
        <end position="460"/>
    </location>
</feature>
<gene>
    <name evidence="11" type="ORF">E4U56_005573</name>
    <name evidence="10" type="ORF">E4U57_003833</name>
</gene>
<evidence type="ECO:0000259" key="9">
    <source>
        <dbReference type="PROSITE" id="PS50002"/>
    </source>
</evidence>
<dbReference type="InterPro" id="IPR035521">
    <property type="entry name" value="Fus1_SH3"/>
</dbReference>